<dbReference type="Pfam" id="PF13481">
    <property type="entry name" value="AAA_25"/>
    <property type="match status" value="1"/>
</dbReference>
<dbReference type="SUPFAM" id="SSF56747">
    <property type="entry name" value="Prim-pol domain"/>
    <property type="match status" value="1"/>
</dbReference>
<dbReference type="Proteomes" id="UP000018542">
    <property type="component" value="Chromosome"/>
</dbReference>
<dbReference type="Pfam" id="PF09250">
    <property type="entry name" value="Prim-Pol"/>
    <property type="match status" value="1"/>
</dbReference>
<dbReference type="CDD" id="cd04859">
    <property type="entry name" value="Prim_Pol"/>
    <property type="match status" value="1"/>
</dbReference>
<feature type="domain" description="DNA primase/polymerase bifunctional N-terminal" evidence="1">
    <location>
        <begin position="1"/>
        <end position="140"/>
    </location>
</feature>
<dbReference type="InterPro" id="IPR015330">
    <property type="entry name" value="DNA_primase/pol_bifunc_N"/>
</dbReference>
<dbReference type="InterPro" id="IPR027417">
    <property type="entry name" value="P-loop_NTPase"/>
</dbReference>
<accession>V5SGY8</accession>
<dbReference type="EMBL" id="CP006912">
    <property type="protein sequence ID" value="AHB49788.1"/>
    <property type="molecule type" value="Genomic_DNA"/>
</dbReference>
<dbReference type="Gene3D" id="3.40.50.300">
    <property type="entry name" value="P-loop containing nucleotide triphosphate hydrolases"/>
    <property type="match status" value="1"/>
</dbReference>
<dbReference type="HOGENOM" id="CLU_404848_0_0_5"/>
<organism evidence="2 3">
    <name type="scientific">Hyphomicrobium nitrativorans NL23</name>
    <dbReference type="NCBI Taxonomy" id="1029756"/>
    <lineage>
        <taxon>Bacteria</taxon>
        <taxon>Pseudomonadati</taxon>
        <taxon>Pseudomonadota</taxon>
        <taxon>Alphaproteobacteria</taxon>
        <taxon>Hyphomicrobiales</taxon>
        <taxon>Hyphomicrobiaceae</taxon>
        <taxon>Hyphomicrobium</taxon>
    </lineage>
</organism>
<proteinExistence type="predicted"/>
<dbReference type="AlphaFoldDB" id="V5SGY8"/>
<dbReference type="SMART" id="SM00943">
    <property type="entry name" value="Prim-Pol"/>
    <property type="match status" value="1"/>
</dbReference>
<evidence type="ECO:0000313" key="3">
    <source>
        <dbReference type="Proteomes" id="UP000018542"/>
    </source>
</evidence>
<dbReference type="PATRIC" id="fig|1029756.8.peg.61"/>
<dbReference type="STRING" id="1029756.W911_00270"/>
<keyword evidence="3" id="KW-1185">Reference proteome</keyword>
<evidence type="ECO:0000259" key="1">
    <source>
        <dbReference type="SMART" id="SM00943"/>
    </source>
</evidence>
<reference evidence="2 3" key="1">
    <citation type="journal article" date="2014" name="Genome Announc.">
        <title>Complete Genome Sequence of Hyphomicrobium nitrativorans Strain NL23, a Denitrifying Bacterium Isolated from Biofilm of a Methanol-Fed Denitrification System Treating Seawater at the Montreal Biodome.</title>
        <authorList>
            <person name="Martineau C."/>
            <person name="Villeneuve C."/>
            <person name="Mauffrey F."/>
            <person name="Villemur R."/>
        </authorList>
    </citation>
    <scope>NUCLEOTIDE SEQUENCE [LARGE SCALE GENOMIC DNA]</scope>
    <source>
        <strain evidence="2">NL23</strain>
    </source>
</reference>
<name>V5SGY8_9HYPH</name>
<sequence>MFRIRHGSKDKPQRDWANGGAIADPAEAFDTFIEARTNIGVRTDRLVVVDVDAHREGLETLKGHPPLPATYTVRTPNGGLHLYLRAPAGADLSGGTDKLGQGVDIKTGPKSYVMGVGSTFKGREYLLERDAPVAECPAWLLERLVAAHRKSAEAPKTLGELDTPASIEAATAYLKDAAPAAVEGSGGNEMTFKVACQVKDRGVSEPVCFDLMWEHYNLRCLPEWPADELETVVANAYRYGQVPAGRDNPAAGFCAVELPKPENSRSLSYWVGDEPLDAEIDWLVDETIQRGGIGFLGGKSGAGKTFQLVHLALSGAMQRPFYGRKIEAGFGTYIVAAEGSYSITHRVKAAAVHAFGLDSRAARQLPLKFTKGAIDVMSSAGLEAFIADLRQVDADMRREFGVPLGLVVFDTFGQAFTLRDEDASTEVTRATKIMHSVSQTIGATCLATHHFGHGPERLRGSSALRANADFVIELRKNGEVFLEKCRDAAECRLGWAELPIVQVGTKKDGQPITSCFVRELARPNGTAAAPEDGFTSVQSGRDFEDALAKVPSGEAAAVEAAFKAARSGKPDSRRKAWDRALKKALATAYVLEGGRLYKRGPDIPDMSGF</sequence>
<gene>
    <name evidence="2" type="ORF">W911_00270</name>
</gene>
<dbReference type="SUPFAM" id="SSF52540">
    <property type="entry name" value="P-loop containing nucleoside triphosphate hydrolases"/>
    <property type="match status" value="1"/>
</dbReference>
<protein>
    <recommendedName>
        <fullName evidence="1">DNA primase/polymerase bifunctional N-terminal domain-containing protein</fullName>
    </recommendedName>
</protein>
<dbReference type="KEGG" id="hni:W911_00270"/>
<evidence type="ECO:0000313" key="2">
    <source>
        <dbReference type="EMBL" id="AHB49788.1"/>
    </source>
</evidence>